<dbReference type="OrthoDB" id="9776792at2"/>
<evidence type="ECO:0000313" key="1">
    <source>
        <dbReference type="EMBL" id="GEN35328.1"/>
    </source>
</evidence>
<sequence length="319" mass="36420">MNRSELLFLYDVSWTNPNGDPVDENKPRIDEETGRNIVTDVRLKRTIRDYLHEYREQEIFVREIADEEGILQDAKHRAEDFLLIDGEKVSKSQIKTIGEMKSIIRSNMLRDCIDVRLFGGTIPIEKSAKEKSSITLTGPVQFQFGSSLHRVKLEYIKGTGAFASGDGQTRKTFREEYVLPYSLLSFYGIINEKAAIHTEMNEEDVSLLIDGMWNGTKNLISRSKVGQQPRLLLRIVYGQDGFHIGELNKLISFTSEKTEEAIRHVTDGVLQIAPLIQKLEVEREKITRIEYKIDEQLITSSDLVAECTRIGIEATPLEL</sequence>
<proteinExistence type="predicted"/>
<organism evidence="1 2">
    <name type="scientific">Aneurinibacillus danicus</name>
    <dbReference type="NCBI Taxonomy" id="267746"/>
    <lineage>
        <taxon>Bacteria</taxon>
        <taxon>Bacillati</taxon>
        <taxon>Bacillota</taxon>
        <taxon>Bacilli</taxon>
        <taxon>Bacillales</taxon>
        <taxon>Paenibacillaceae</taxon>
        <taxon>Aneurinibacillus group</taxon>
        <taxon>Aneurinibacillus</taxon>
    </lineage>
</organism>
<dbReference type="Proteomes" id="UP000321157">
    <property type="component" value="Unassembled WGS sequence"/>
</dbReference>
<keyword evidence="2" id="KW-1185">Reference proteome</keyword>
<dbReference type="InterPro" id="IPR013419">
    <property type="entry name" value="CRISPR-assoc_prot_Cas7/Csh2"/>
</dbReference>
<protein>
    <submittedName>
        <fullName evidence="1">Type I-B CRISPR-associated protein Cas7/Csh2</fullName>
    </submittedName>
</protein>
<dbReference type="EMBL" id="BJXX01000126">
    <property type="protein sequence ID" value="GEN35328.1"/>
    <property type="molecule type" value="Genomic_DNA"/>
</dbReference>
<comment type="caution">
    <text evidence="1">The sequence shown here is derived from an EMBL/GenBank/DDBJ whole genome shotgun (WGS) entry which is preliminary data.</text>
</comment>
<reference evidence="1 2" key="1">
    <citation type="submission" date="2019-07" db="EMBL/GenBank/DDBJ databases">
        <title>Whole genome shotgun sequence of Aneurinibacillus danicus NBRC 102444.</title>
        <authorList>
            <person name="Hosoyama A."/>
            <person name="Uohara A."/>
            <person name="Ohji S."/>
            <person name="Ichikawa N."/>
        </authorList>
    </citation>
    <scope>NUCLEOTIDE SEQUENCE [LARGE SCALE GENOMIC DNA]</scope>
    <source>
        <strain evidence="1 2">NBRC 102444</strain>
    </source>
</reference>
<dbReference type="InterPro" id="IPR006482">
    <property type="entry name" value="Cas7_Csh2/Csh2"/>
</dbReference>
<dbReference type="NCBIfam" id="TIGR01595">
    <property type="entry name" value="cas_CT1132"/>
    <property type="match status" value="1"/>
</dbReference>
<dbReference type="Pfam" id="PF05107">
    <property type="entry name" value="Cas_Cas7"/>
    <property type="match status" value="1"/>
</dbReference>
<dbReference type="AlphaFoldDB" id="A0A511VBM5"/>
<evidence type="ECO:0000313" key="2">
    <source>
        <dbReference type="Proteomes" id="UP000321157"/>
    </source>
</evidence>
<accession>A0A511VBM5</accession>
<dbReference type="GO" id="GO:0043571">
    <property type="term" value="P:maintenance of CRISPR repeat elements"/>
    <property type="evidence" value="ECO:0007669"/>
    <property type="project" value="InterPro"/>
</dbReference>
<dbReference type="RefSeq" id="WP_146810869.1">
    <property type="nucleotide sequence ID" value="NZ_BJXX01000126.1"/>
</dbReference>
<gene>
    <name evidence="1" type="ORF">ADA01nite_27880</name>
</gene>
<name>A0A511VBM5_9BACL</name>
<dbReference type="NCBIfam" id="TIGR02590">
    <property type="entry name" value="cas_Csh2"/>
    <property type="match status" value="1"/>
</dbReference>